<dbReference type="InterPro" id="IPR013087">
    <property type="entry name" value="Znf_C2H2_type"/>
</dbReference>
<reference evidence="3" key="1">
    <citation type="journal article" date="2020" name="Stud. Mycol.">
        <title>101 Dothideomycetes genomes: a test case for predicting lifestyles and emergence of pathogens.</title>
        <authorList>
            <person name="Haridas S."/>
            <person name="Albert R."/>
            <person name="Binder M."/>
            <person name="Bloem J."/>
            <person name="Labutti K."/>
            <person name="Salamov A."/>
            <person name="Andreopoulos B."/>
            <person name="Baker S."/>
            <person name="Barry K."/>
            <person name="Bills G."/>
            <person name="Bluhm B."/>
            <person name="Cannon C."/>
            <person name="Castanera R."/>
            <person name="Culley D."/>
            <person name="Daum C."/>
            <person name="Ezra D."/>
            <person name="Gonzalez J."/>
            <person name="Henrissat B."/>
            <person name="Kuo A."/>
            <person name="Liang C."/>
            <person name="Lipzen A."/>
            <person name="Lutzoni F."/>
            <person name="Magnuson J."/>
            <person name="Mondo S."/>
            <person name="Nolan M."/>
            <person name="Ohm R."/>
            <person name="Pangilinan J."/>
            <person name="Park H.-J."/>
            <person name="Ramirez L."/>
            <person name="Alfaro M."/>
            <person name="Sun H."/>
            <person name="Tritt A."/>
            <person name="Yoshinaga Y."/>
            <person name="Zwiers L.-H."/>
            <person name="Turgeon B."/>
            <person name="Goodwin S."/>
            <person name="Spatafora J."/>
            <person name="Crous P."/>
            <person name="Grigoriev I."/>
        </authorList>
    </citation>
    <scope>NUCLEOTIDE SEQUENCE</scope>
    <source>
        <strain evidence="3">CBS 121410</strain>
    </source>
</reference>
<keyword evidence="4" id="KW-1185">Reference proteome</keyword>
<dbReference type="OrthoDB" id="5315052at2759"/>
<feature type="compositionally biased region" description="Acidic residues" evidence="1">
    <location>
        <begin position="680"/>
        <end position="690"/>
    </location>
</feature>
<feature type="compositionally biased region" description="Polar residues" evidence="1">
    <location>
        <begin position="239"/>
        <end position="249"/>
    </location>
</feature>
<comment type="caution">
    <text evidence="3">The sequence shown here is derived from an EMBL/GenBank/DDBJ whole genome shotgun (WGS) entry which is preliminary data.</text>
</comment>
<proteinExistence type="predicted"/>
<feature type="region of interest" description="Disordered" evidence="1">
    <location>
        <begin position="150"/>
        <end position="169"/>
    </location>
</feature>
<accession>A0A9P4HYY6</accession>
<feature type="region of interest" description="Disordered" evidence="1">
    <location>
        <begin position="182"/>
        <end position="339"/>
    </location>
</feature>
<name>A0A9P4HYY6_9PEZI</name>
<dbReference type="Proteomes" id="UP000799776">
    <property type="component" value="Unassembled WGS sequence"/>
</dbReference>
<dbReference type="PANTHER" id="PTHR35391">
    <property type="entry name" value="C2H2-TYPE DOMAIN-CONTAINING PROTEIN-RELATED"/>
    <property type="match status" value="1"/>
</dbReference>
<feature type="domain" description="C2H2-type" evidence="2">
    <location>
        <begin position="893"/>
        <end position="916"/>
    </location>
</feature>
<dbReference type="PANTHER" id="PTHR35391:SF3">
    <property type="entry name" value="FINGER DOMAIN PROTEIN, PUTATIVE (AFU_ORTHOLOGUE AFUA_8G04300)-RELATED"/>
    <property type="match status" value="1"/>
</dbReference>
<sequence length="1185" mass="129751">MSTVDTLMPANYDQDDRNHGDIMDEFLTASASDEQYLSGAHSNGNYRTQQRLQPYIASQVPRGDLAGSYQDTQIAQPTSIPPGSSLSPSISSYHDRATPDAYSSDQSYIEYSQYTTPSFIEDPLLDIGNVLNLDGAGDLSSFDNAAFSSQEPYATNDNPSAPSNDLQAPIFTRNGSVSHLLSPCTTSRSSPVSSSEGTQNPSQCGFPSTTDSGTTRQHSATQQHSPALTGSPGGVFITGAQTIPSNPSNPVVRIENYESPLRKEHTRNLSQRSRSRRSGMHLSPFDAEGTSEDGSEDSTQQPNSAGQVNIGTDDGSWIPTHSTRVGISPEDRGRLNQDKLPTLDEQQNQRLADEKKLEVQEWLVKSESNFPEPSRLRTRGRRAVSTSDMSRGLGVHMPHYDDSNIPGPGVFVDVESEGDYEEESEDDAYEGPDTPPADASIAVPPEDDSYFPSVTQGDMDGQPDVQSEIPPRVWCDPPQQPVTDDRYQPQSSNAAIMRFKQRAKDIETASMAATIGSRRRSESELGSIFHVSGVSKPITNLGDKAKDKRERRPSFLENILPKRNSTSSKRALPSDAVKSAHNPRRSGSWGRPKSPKVDTSSTGFSNDGLSPSTSHAPAGPSPLANVRNAIRRSRSRSDIGIGKSPGLGELMMKHGGPPMVKLATPANDEDGASVSRDQEGSGDDEDADDDDVAQGFVTMDLSVRSDPIIPTLSGFRSHAKQLNPRLDEYMVERVAQEQNRRYKRLLESKVKHLKAVEKGDCSSRRCCTALGGTTRRLKPKAATKDPEVPFVGFHVGPLSDDEFGATDGMIAAQFPAGVPNPPVKSLPAEFECPLCFKIKKFYKPSDWTKHVHEDIQPFTCTFPNCGEPKSFKRKADWVRHENERHRQLEFWTCRIGECNHTCYRKDNFVQHLVREHKIPEPRPKVGKPPSGNDALISSVSLQNWNSLTDDLGDPSEQIWVLVEQCRHDTTKQPRQEPCRFCGNKCNSWKKLTVHLAKHMEQISLPVLSLVEQKNLNPDTIISPVEQVQPSRSRATSAASAGRAPQVAISSPSRYDQNPVLNNNTFNNGSSFPPLSSDVGAPGTASGVMHTYPPPQVFAYRPPAQMQPQPQKRTQANAFQSDTTGASYAMSSYAGLPAGNNMQVPARPIRNGYGPSRGNMQYVQGYHQMPPASYGGAQQSYSYPGQ</sequence>
<dbReference type="EMBL" id="ML978717">
    <property type="protein sequence ID" value="KAF2088131.1"/>
    <property type="molecule type" value="Genomic_DNA"/>
</dbReference>
<evidence type="ECO:0000256" key="1">
    <source>
        <dbReference type="SAM" id="MobiDB-lite"/>
    </source>
</evidence>
<evidence type="ECO:0000313" key="3">
    <source>
        <dbReference type="EMBL" id="KAF2088131.1"/>
    </source>
</evidence>
<feature type="compositionally biased region" description="Low complexity" evidence="1">
    <location>
        <begin position="1030"/>
        <end position="1043"/>
    </location>
</feature>
<feature type="compositionally biased region" description="Polar residues" evidence="1">
    <location>
        <begin position="597"/>
        <end position="615"/>
    </location>
</feature>
<feature type="compositionally biased region" description="Polar residues" evidence="1">
    <location>
        <begin position="196"/>
        <end position="228"/>
    </location>
</feature>
<feature type="compositionally biased region" description="Low complexity" evidence="1">
    <location>
        <begin position="182"/>
        <end position="195"/>
    </location>
</feature>
<feature type="region of interest" description="Disordered" evidence="1">
    <location>
        <begin position="74"/>
        <end position="101"/>
    </location>
</feature>
<feature type="region of interest" description="Disordered" evidence="1">
    <location>
        <begin position="1026"/>
        <end position="1055"/>
    </location>
</feature>
<feature type="compositionally biased region" description="Acidic residues" evidence="1">
    <location>
        <begin position="414"/>
        <end position="430"/>
    </location>
</feature>
<feature type="compositionally biased region" description="Polar residues" evidence="1">
    <location>
        <begin position="150"/>
        <end position="166"/>
    </location>
</feature>
<evidence type="ECO:0000259" key="2">
    <source>
        <dbReference type="PROSITE" id="PS00028"/>
    </source>
</evidence>
<dbReference type="PROSITE" id="PS00028">
    <property type="entry name" value="ZINC_FINGER_C2H2_1"/>
    <property type="match status" value="1"/>
</dbReference>
<evidence type="ECO:0000313" key="4">
    <source>
        <dbReference type="Proteomes" id="UP000799776"/>
    </source>
</evidence>
<dbReference type="AlphaFoldDB" id="A0A9P4HYY6"/>
<feature type="compositionally biased region" description="Basic and acidic residues" evidence="1">
    <location>
        <begin position="543"/>
        <end position="554"/>
    </location>
</feature>
<dbReference type="Pfam" id="PF26082">
    <property type="entry name" value="zf-C2H2_AcuF"/>
    <property type="match status" value="1"/>
</dbReference>
<feature type="region of interest" description="Disordered" evidence="1">
    <location>
        <begin position="371"/>
        <end position="490"/>
    </location>
</feature>
<dbReference type="InterPro" id="IPR058925">
    <property type="entry name" value="zf-C2H2_AcuF"/>
</dbReference>
<organism evidence="3 4">
    <name type="scientific">Saccharata proteae CBS 121410</name>
    <dbReference type="NCBI Taxonomy" id="1314787"/>
    <lineage>
        <taxon>Eukaryota</taxon>
        <taxon>Fungi</taxon>
        <taxon>Dikarya</taxon>
        <taxon>Ascomycota</taxon>
        <taxon>Pezizomycotina</taxon>
        <taxon>Dothideomycetes</taxon>
        <taxon>Dothideomycetes incertae sedis</taxon>
        <taxon>Botryosphaeriales</taxon>
        <taxon>Saccharataceae</taxon>
        <taxon>Saccharata</taxon>
    </lineage>
</organism>
<dbReference type="SMART" id="SM00355">
    <property type="entry name" value="ZnF_C2H2"/>
    <property type="match status" value="3"/>
</dbReference>
<protein>
    <recommendedName>
        <fullName evidence="2">C2H2-type domain-containing protein</fullName>
    </recommendedName>
</protein>
<feature type="region of interest" description="Disordered" evidence="1">
    <location>
        <begin position="514"/>
        <end position="690"/>
    </location>
</feature>
<gene>
    <name evidence="3" type="ORF">K490DRAFT_73107</name>
</gene>
<feature type="compositionally biased region" description="Polar residues" evidence="1">
    <location>
        <begin position="297"/>
        <end position="310"/>
    </location>
</feature>
<feature type="compositionally biased region" description="Low complexity" evidence="1">
    <location>
        <begin position="77"/>
        <end position="92"/>
    </location>
</feature>